<keyword evidence="1" id="KW-0472">Membrane</keyword>
<evidence type="ECO:0000256" key="1">
    <source>
        <dbReference type="SAM" id="Phobius"/>
    </source>
</evidence>
<sequence>MNKKAFTMIELVFVIVVLGILATMAMSRMERDLKQEAADNVLSAIRYTQHLALIDDKQKFNKAKWQERFWHIVFGTCADSGKYYMVGSDDDMTGSINATFSKDEAALDPLDAKPMFWTNTEDCKSGGDNTVSKNIFITKKYGIKTITQGGGCNNLYLGFDHLGRPYNSKFPNSAVPDYNGTISTECTFTFTLSDDDNFTINIEPETGYAFIAGQPDS</sequence>
<gene>
    <name evidence="2" type="ORF">MNB_SV-3-578</name>
</gene>
<proteinExistence type="predicted"/>
<dbReference type="EMBL" id="FPHI01000044">
    <property type="protein sequence ID" value="SFV69700.1"/>
    <property type="molecule type" value="Genomic_DNA"/>
</dbReference>
<evidence type="ECO:0000313" key="2">
    <source>
        <dbReference type="EMBL" id="SFV69700.1"/>
    </source>
</evidence>
<keyword evidence="1" id="KW-1133">Transmembrane helix</keyword>
<dbReference type="AlphaFoldDB" id="A0A1W1CV08"/>
<dbReference type="NCBIfam" id="TIGR02532">
    <property type="entry name" value="IV_pilin_GFxxxE"/>
    <property type="match status" value="1"/>
</dbReference>
<dbReference type="Pfam" id="PF07963">
    <property type="entry name" value="N_methyl"/>
    <property type="match status" value="1"/>
</dbReference>
<dbReference type="InterPro" id="IPR045584">
    <property type="entry name" value="Pilin-like"/>
</dbReference>
<dbReference type="InterPro" id="IPR012902">
    <property type="entry name" value="N_methyl_site"/>
</dbReference>
<keyword evidence="1" id="KW-0812">Transmembrane</keyword>
<accession>A0A1W1CV08</accession>
<dbReference type="Gene3D" id="3.30.700.10">
    <property type="entry name" value="Glycoprotein, Type 4 Pilin"/>
    <property type="match status" value="1"/>
</dbReference>
<protein>
    <submittedName>
        <fullName evidence="2">Putative periplasmic ATP /GTP-binding protein</fullName>
    </submittedName>
</protein>
<feature type="transmembrane region" description="Helical" evidence="1">
    <location>
        <begin position="6"/>
        <end position="26"/>
    </location>
</feature>
<reference evidence="2" key="1">
    <citation type="submission" date="2016-10" db="EMBL/GenBank/DDBJ databases">
        <authorList>
            <person name="de Groot N.N."/>
        </authorList>
    </citation>
    <scope>NUCLEOTIDE SEQUENCE</scope>
</reference>
<name>A0A1W1CV08_9ZZZZ</name>
<dbReference type="SUPFAM" id="SSF54523">
    <property type="entry name" value="Pili subunits"/>
    <property type="match status" value="1"/>
</dbReference>
<organism evidence="2">
    <name type="scientific">hydrothermal vent metagenome</name>
    <dbReference type="NCBI Taxonomy" id="652676"/>
    <lineage>
        <taxon>unclassified sequences</taxon>
        <taxon>metagenomes</taxon>
        <taxon>ecological metagenomes</taxon>
    </lineage>
</organism>